<comment type="subcellular location">
    <subcellularLocation>
        <location evidence="2">Membrane</location>
        <topology evidence="2">Multi-pass membrane protein</topology>
    </subcellularLocation>
    <subcellularLocation>
        <location evidence="1">Nucleus</location>
    </subcellularLocation>
</comment>
<dbReference type="InterPro" id="IPR009057">
    <property type="entry name" value="Homeodomain-like_sf"/>
</dbReference>
<dbReference type="InterPro" id="IPR029058">
    <property type="entry name" value="AB_hydrolase_fold"/>
</dbReference>
<dbReference type="OrthoDB" id="277931at2759"/>
<name>A0A7R8ZZ65_9CRUS</name>
<feature type="domain" description="HTH CENPB-type" evidence="11">
    <location>
        <begin position="712"/>
        <end position="783"/>
    </location>
</feature>
<dbReference type="Gene3D" id="1.10.10.60">
    <property type="entry name" value="Homeodomain-like"/>
    <property type="match status" value="1"/>
</dbReference>
<evidence type="ECO:0000256" key="6">
    <source>
        <dbReference type="ARBA" id="ARBA00023125"/>
    </source>
</evidence>
<organism evidence="12">
    <name type="scientific">Darwinula stevensoni</name>
    <dbReference type="NCBI Taxonomy" id="69355"/>
    <lineage>
        <taxon>Eukaryota</taxon>
        <taxon>Metazoa</taxon>
        <taxon>Ecdysozoa</taxon>
        <taxon>Arthropoda</taxon>
        <taxon>Crustacea</taxon>
        <taxon>Oligostraca</taxon>
        <taxon>Ostracoda</taxon>
        <taxon>Podocopa</taxon>
        <taxon>Podocopida</taxon>
        <taxon>Darwinulocopina</taxon>
        <taxon>Darwinuloidea</taxon>
        <taxon>Darwinulidae</taxon>
        <taxon>Darwinula</taxon>
    </lineage>
</organism>
<dbReference type="Pfam" id="PF03221">
    <property type="entry name" value="HTH_Tnp_Tc5"/>
    <property type="match status" value="1"/>
</dbReference>
<dbReference type="PANTHER" id="PTHR17920:SF3">
    <property type="entry name" value="TRANSMEMBRANE AND COILED-COIL DOMAIN-CONTAINING PROTEIN 4"/>
    <property type="match status" value="1"/>
</dbReference>
<evidence type="ECO:0000256" key="2">
    <source>
        <dbReference type="ARBA" id="ARBA00004141"/>
    </source>
</evidence>
<feature type="transmembrane region" description="Helical" evidence="10">
    <location>
        <begin position="367"/>
        <end position="390"/>
    </location>
</feature>
<gene>
    <name evidence="12" type="ORF">DSTB1V02_LOCUS2258</name>
</gene>
<evidence type="ECO:0000256" key="7">
    <source>
        <dbReference type="ARBA" id="ARBA00023136"/>
    </source>
</evidence>
<evidence type="ECO:0000313" key="13">
    <source>
        <dbReference type="Proteomes" id="UP000677054"/>
    </source>
</evidence>
<dbReference type="InterPro" id="IPR006600">
    <property type="entry name" value="HTH_CenpB_DNA-bd_dom"/>
</dbReference>
<sequence length="843" mass="92146">MMLTLTDRIDYYRPVPGALIPSGYDFAMITTKMHFLKPLTSRQNYANGGPAVRQMAKDTWFGTTWASRGTTTSSSTPGRFSGSMPFGEAQTIWMGTTSIIGAMVFPTMREILYGNGGSEAAFLQVVFEEPHLKGSSIPILQDLVLFAVEHGEYDARMRVFIRRLAWTFHVSQDMVELYEESLVEFLSEDHEEKSEEEKKLDAKKLQRQKLKRYALIGLATVSGGALVGLSGGLAAPLIGAGVGTILGGASAAALGSTAGMAVVGSLFGVAGAGLAGVKMKKRIGAVEEFAFDILTEGCNLHLTIAISGWLSRDPGSESFRAPWSTLYYSKEQYCLRYESKYLLELGQAMDYLLSFAVSMAAQEALKYTVLAGLVSAIAWPATLMTVASVIDNPWGVCINRSAQVGQQLAHVLLSRQQGRRPVSLIGFSLGARVIFHCLQEMSKSKRSEGIVQDVIILGGPLSGSKKDWEAVSRVVAGRIINGFCRGDWLLKFLYRTSSINMQIAGLGPILWENPRMYNFDLSKIVSGHLDYAHKMHLILKTIGVRTRDAHGPTLLHKSISDHPVIIQHRQQDGSIDAVPLHASSMPCLHCLQNIRELPPSRAIRLSQSDADLSSSSPRCCSPSINRNGSISGGSPSLASPLLGSLSARRTPDDLTTPPSPRVFHAKDGSEMAHVAKKRKCMSIELKTDILREFEEGKLKKGQISANASFAPGRKKLRGAKYSDIEEALFGWFQQARACNIVLDGNTIRQKAAELAKVLGIDNLVCSSGWLSRFKDRHGIVFKKVCGEAGSVPDEIVNKWKNGTLKSIIGSHRPEDIFNADETSLFFKLTPEKTMQVTHAMEND</sequence>
<feature type="compositionally biased region" description="Low complexity" evidence="9">
    <location>
        <begin position="607"/>
        <end position="647"/>
    </location>
</feature>
<evidence type="ECO:0000313" key="12">
    <source>
        <dbReference type="EMBL" id="CAD7242287.1"/>
    </source>
</evidence>
<keyword evidence="6" id="KW-0238">DNA-binding</keyword>
<evidence type="ECO:0000256" key="1">
    <source>
        <dbReference type="ARBA" id="ARBA00004123"/>
    </source>
</evidence>
<evidence type="ECO:0000256" key="4">
    <source>
        <dbReference type="ARBA" id="ARBA00022692"/>
    </source>
</evidence>
<dbReference type="PANTHER" id="PTHR17920">
    <property type="entry name" value="TRANSMEMBRANE AND COILED-COIL DOMAIN-CONTAINING PROTEIN 4 TMCO4"/>
    <property type="match status" value="1"/>
</dbReference>
<dbReference type="Proteomes" id="UP000677054">
    <property type="component" value="Unassembled WGS sequence"/>
</dbReference>
<keyword evidence="4 10" id="KW-0812">Transmembrane</keyword>
<evidence type="ECO:0000256" key="9">
    <source>
        <dbReference type="SAM" id="MobiDB-lite"/>
    </source>
</evidence>
<dbReference type="InterPro" id="IPR007941">
    <property type="entry name" value="DUF726"/>
</dbReference>
<proteinExistence type="inferred from homology"/>
<dbReference type="GO" id="GO:0005634">
    <property type="term" value="C:nucleus"/>
    <property type="evidence" value="ECO:0007669"/>
    <property type="project" value="UniProtKB-SubCell"/>
</dbReference>
<keyword evidence="5 10" id="KW-1133">Transmembrane helix</keyword>
<keyword evidence="8" id="KW-0175">Coiled coil</keyword>
<dbReference type="SMART" id="SM00674">
    <property type="entry name" value="CENPB"/>
    <property type="match status" value="1"/>
</dbReference>
<feature type="region of interest" description="Disordered" evidence="9">
    <location>
        <begin position="607"/>
        <end position="663"/>
    </location>
</feature>
<accession>A0A7R8ZZ65</accession>
<evidence type="ECO:0000259" key="11">
    <source>
        <dbReference type="PROSITE" id="PS51253"/>
    </source>
</evidence>
<evidence type="ECO:0000256" key="10">
    <source>
        <dbReference type="SAM" id="Phobius"/>
    </source>
</evidence>
<dbReference type="SUPFAM" id="SSF53474">
    <property type="entry name" value="alpha/beta-Hydrolases"/>
    <property type="match status" value="1"/>
</dbReference>
<keyword evidence="7 10" id="KW-0472">Membrane</keyword>
<dbReference type="PROSITE" id="PS51253">
    <property type="entry name" value="HTH_CENPB"/>
    <property type="match status" value="1"/>
</dbReference>
<feature type="transmembrane region" description="Helical" evidence="10">
    <location>
        <begin position="213"/>
        <end position="238"/>
    </location>
</feature>
<evidence type="ECO:0000256" key="3">
    <source>
        <dbReference type="ARBA" id="ARBA00009824"/>
    </source>
</evidence>
<dbReference type="Pfam" id="PF05277">
    <property type="entry name" value="DUF726"/>
    <property type="match status" value="1"/>
</dbReference>
<dbReference type="EMBL" id="LR899762">
    <property type="protein sequence ID" value="CAD7242287.1"/>
    <property type="molecule type" value="Genomic_DNA"/>
</dbReference>
<feature type="coiled-coil region" evidence="8">
    <location>
        <begin position="183"/>
        <end position="213"/>
    </location>
</feature>
<dbReference type="SUPFAM" id="SSF46689">
    <property type="entry name" value="Homeodomain-like"/>
    <property type="match status" value="1"/>
</dbReference>
<keyword evidence="13" id="KW-1185">Reference proteome</keyword>
<dbReference type="GO" id="GO:0016020">
    <property type="term" value="C:membrane"/>
    <property type="evidence" value="ECO:0007669"/>
    <property type="project" value="UniProtKB-SubCell"/>
</dbReference>
<protein>
    <recommendedName>
        <fullName evidence="11">HTH CENPB-type domain-containing protein</fullName>
    </recommendedName>
</protein>
<comment type="similarity">
    <text evidence="3">Belongs to the TMCO4 family.</text>
</comment>
<reference evidence="12" key="1">
    <citation type="submission" date="2020-11" db="EMBL/GenBank/DDBJ databases">
        <authorList>
            <person name="Tran Van P."/>
        </authorList>
    </citation>
    <scope>NUCLEOTIDE SEQUENCE</scope>
</reference>
<dbReference type="GO" id="GO:0003677">
    <property type="term" value="F:DNA binding"/>
    <property type="evidence" value="ECO:0007669"/>
    <property type="project" value="UniProtKB-KW"/>
</dbReference>
<evidence type="ECO:0000256" key="8">
    <source>
        <dbReference type="SAM" id="Coils"/>
    </source>
</evidence>
<feature type="transmembrane region" description="Helical" evidence="10">
    <location>
        <begin position="258"/>
        <end position="277"/>
    </location>
</feature>
<dbReference type="AlphaFoldDB" id="A0A7R8ZZ65"/>
<evidence type="ECO:0000256" key="5">
    <source>
        <dbReference type="ARBA" id="ARBA00022989"/>
    </source>
</evidence>
<dbReference type="EMBL" id="CAJPEV010000245">
    <property type="protein sequence ID" value="CAG0882904.1"/>
    <property type="molecule type" value="Genomic_DNA"/>
</dbReference>